<name>Q6IGP1_DROME</name>
<evidence type="ECO:0000313" key="1">
    <source>
        <dbReference type="EMBL" id="DAA02423.1"/>
    </source>
</evidence>
<organism evidence="1">
    <name type="scientific">Drosophila melanogaster</name>
    <name type="common">Fruit fly</name>
    <dbReference type="NCBI Taxonomy" id="7227"/>
    <lineage>
        <taxon>Eukaryota</taxon>
        <taxon>Metazoa</taxon>
        <taxon>Ecdysozoa</taxon>
        <taxon>Arthropoda</taxon>
        <taxon>Hexapoda</taxon>
        <taxon>Insecta</taxon>
        <taxon>Pterygota</taxon>
        <taxon>Neoptera</taxon>
        <taxon>Endopterygota</taxon>
        <taxon>Diptera</taxon>
        <taxon>Brachycera</taxon>
        <taxon>Muscomorpha</taxon>
        <taxon>Ephydroidea</taxon>
        <taxon>Drosophilidae</taxon>
        <taxon>Drosophila</taxon>
        <taxon>Sophophora</taxon>
    </lineage>
</organism>
<dbReference type="AlphaFoldDB" id="Q6IGP1"/>
<proteinExistence type="predicted"/>
<dbReference type="EMBL" id="BK003725">
    <property type="protein sequence ID" value="DAA02423.1"/>
    <property type="molecule type" value="Genomic_DNA"/>
</dbReference>
<reference evidence="1" key="1">
    <citation type="journal article" date="2003" name="Genome Biol.">
        <title>An integrated gene annotation and transcriptional profiling approach towards the full gene content of the Drosophila genome.</title>
        <authorList>
            <person name="Hild M."/>
            <person name="Beckmann B."/>
            <person name="Haas S.A."/>
            <person name="Koch B."/>
            <person name="Solovyev V."/>
            <person name="Busold C."/>
            <person name="Fellenberg K."/>
            <person name="Boutros M."/>
            <person name="Vingron M."/>
            <person name="Sauer F."/>
            <person name="Hoheisel J.D."/>
            <person name="Paro R."/>
        </authorList>
    </citation>
    <scope>NUCLEOTIDE SEQUENCE</scope>
</reference>
<gene>
    <name evidence="1" type="ORF">HDC05805</name>
</gene>
<sequence length="143" mass="16294">MVAYNDDLFADLIAKSKPRGFHWGADPIRLTSSRDQLDTVELLNLPALPMADVRQIPHLSILDSPTRDRRDLRSSSSHSHNIHSSSVDWNRQLPLAAAGFIAIYVHSLTIDDNDDADDRRRQLYDRFCHHYCPGGRREFISGN</sequence>
<protein>
    <submittedName>
        <fullName evidence="1">HDC05805</fullName>
    </submittedName>
</protein>
<accession>Q6IGP1</accession>